<proteinExistence type="predicted"/>
<dbReference type="Proteomes" id="UP000613840">
    <property type="component" value="Unassembled WGS sequence"/>
</dbReference>
<dbReference type="GO" id="GO:0016773">
    <property type="term" value="F:phosphotransferase activity, alcohol group as acceptor"/>
    <property type="evidence" value="ECO:0007669"/>
    <property type="project" value="InterPro"/>
</dbReference>
<gene>
    <name evidence="1" type="ORF">GCM10011575_40420</name>
</gene>
<organism evidence="1 2">
    <name type="scientific">Microlunatus endophyticus</name>
    <dbReference type="NCBI Taxonomy" id="1716077"/>
    <lineage>
        <taxon>Bacteria</taxon>
        <taxon>Bacillati</taxon>
        <taxon>Actinomycetota</taxon>
        <taxon>Actinomycetes</taxon>
        <taxon>Propionibacteriales</taxon>
        <taxon>Propionibacteriaceae</taxon>
        <taxon>Microlunatus</taxon>
    </lineage>
</organism>
<dbReference type="RefSeq" id="WP_188897225.1">
    <property type="nucleotide sequence ID" value="NZ_BMMZ01000013.1"/>
</dbReference>
<dbReference type="GO" id="GO:0019748">
    <property type="term" value="P:secondary metabolic process"/>
    <property type="evidence" value="ECO:0007669"/>
    <property type="project" value="InterPro"/>
</dbReference>
<accession>A0A917W8S1</accession>
<dbReference type="Pfam" id="PF04655">
    <property type="entry name" value="APH_6_hur"/>
    <property type="match status" value="1"/>
</dbReference>
<keyword evidence="1" id="KW-0418">Kinase</keyword>
<reference evidence="1" key="2">
    <citation type="submission" date="2020-09" db="EMBL/GenBank/DDBJ databases">
        <authorList>
            <person name="Sun Q."/>
            <person name="Zhou Y."/>
        </authorList>
    </citation>
    <scope>NUCLEOTIDE SEQUENCE</scope>
    <source>
        <strain evidence="1">CGMCC 4.7306</strain>
    </source>
</reference>
<sequence>MVAVPEAVRIRAVSQGQGAWLTGLDDQLRRLCANWGLTPGQVLDGGTASLVLGVTCADGAPAVLKLVIPGIDFHDQLRLLELADGRGYVRVLGVDQETNGYLLESLGGSLADADLPPQEQIRAVCDLLRVAWEVPATSYLDQSWNNAEELARLITKLWNRHNRPCPERVVDQALGYAARRAAMPRGEWVVVHGDPHPGNVLRSPDAREGSVGGYVFVDPTGFLADPAYDVGILMRDWSDQLLASDDPRGWQQHHCALAAGYSGLDCDTIAEWAYIERVSSGLFVLDVGDPDHGRRFLQTAELLIA</sequence>
<dbReference type="InterPro" id="IPR006748">
    <property type="entry name" value="NH2Glyco/OHUrea_AB-resist_kin"/>
</dbReference>
<dbReference type="AlphaFoldDB" id="A0A917W8S1"/>
<dbReference type="EMBL" id="BMMZ01000013">
    <property type="protein sequence ID" value="GGL78050.1"/>
    <property type="molecule type" value="Genomic_DNA"/>
</dbReference>
<dbReference type="InterPro" id="IPR011009">
    <property type="entry name" value="Kinase-like_dom_sf"/>
</dbReference>
<name>A0A917W8S1_9ACTN</name>
<evidence type="ECO:0000313" key="1">
    <source>
        <dbReference type="EMBL" id="GGL78050.1"/>
    </source>
</evidence>
<reference evidence="1" key="1">
    <citation type="journal article" date="2014" name="Int. J. Syst. Evol. Microbiol.">
        <title>Complete genome sequence of Corynebacterium casei LMG S-19264T (=DSM 44701T), isolated from a smear-ripened cheese.</title>
        <authorList>
            <consortium name="US DOE Joint Genome Institute (JGI-PGF)"/>
            <person name="Walter F."/>
            <person name="Albersmeier A."/>
            <person name="Kalinowski J."/>
            <person name="Ruckert C."/>
        </authorList>
    </citation>
    <scope>NUCLEOTIDE SEQUENCE</scope>
    <source>
        <strain evidence="1">CGMCC 4.7306</strain>
    </source>
</reference>
<protein>
    <submittedName>
        <fullName evidence="1">Kinase</fullName>
    </submittedName>
</protein>
<keyword evidence="1" id="KW-0808">Transferase</keyword>
<evidence type="ECO:0000313" key="2">
    <source>
        <dbReference type="Proteomes" id="UP000613840"/>
    </source>
</evidence>
<dbReference type="SUPFAM" id="SSF56112">
    <property type="entry name" value="Protein kinase-like (PK-like)"/>
    <property type="match status" value="1"/>
</dbReference>
<dbReference type="Gene3D" id="3.90.1200.10">
    <property type="match status" value="1"/>
</dbReference>
<keyword evidence="2" id="KW-1185">Reference proteome</keyword>
<comment type="caution">
    <text evidence="1">The sequence shown here is derived from an EMBL/GenBank/DDBJ whole genome shotgun (WGS) entry which is preliminary data.</text>
</comment>
<dbReference type="GO" id="GO:0016301">
    <property type="term" value="F:kinase activity"/>
    <property type="evidence" value="ECO:0007669"/>
    <property type="project" value="UniProtKB-KW"/>
</dbReference>